<evidence type="ECO:0000313" key="3">
    <source>
        <dbReference type="EMBL" id="OVE84773.1"/>
    </source>
</evidence>
<dbReference type="NCBIfam" id="TIGR04354">
    <property type="entry name" value="amphi-Trp"/>
    <property type="match status" value="1"/>
</dbReference>
<feature type="domain" description="Amphi-Trp" evidence="2">
    <location>
        <begin position="17"/>
        <end position="97"/>
    </location>
</feature>
<dbReference type="AlphaFoldDB" id="A0A202E920"/>
<accession>A0A202E920</accession>
<feature type="region of interest" description="Disordered" evidence="1">
    <location>
        <begin position="1"/>
        <end position="29"/>
    </location>
</feature>
<evidence type="ECO:0000259" key="2">
    <source>
        <dbReference type="Pfam" id="PF20068"/>
    </source>
</evidence>
<feature type="compositionally biased region" description="Acidic residues" evidence="1">
    <location>
        <begin position="1"/>
        <end position="19"/>
    </location>
</feature>
<protein>
    <submittedName>
        <fullName evidence="3">Amphi-Trp domain-containing protein</fullName>
    </submittedName>
</protein>
<evidence type="ECO:0000256" key="1">
    <source>
        <dbReference type="SAM" id="MobiDB-lite"/>
    </source>
</evidence>
<organism evidence="3 4">
    <name type="scientific">Natronolimnobius baerhuensis</name>
    <dbReference type="NCBI Taxonomy" id="253108"/>
    <lineage>
        <taxon>Archaea</taxon>
        <taxon>Methanobacteriati</taxon>
        <taxon>Methanobacteriota</taxon>
        <taxon>Stenosarchaea group</taxon>
        <taxon>Halobacteria</taxon>
        <taxon>Halobacteriales</taxon>
        <taxon>Natrialbaceae</taxon>
        <taxon>Natronolimnobius</taxon>
    </lineage>
</organism>
<gene>
    <name evidence="3" type="ORF">B2G88_10350</name>
</gene>
<proteinExistence type="predicted"/>
<feature type="region of interest" description="Disordered" evidence="1">
    <location>
        <begin position="47"/>
        <end position="83"/>
    </location>
</feature>
<dbReference type="RefSeq" id="WP_054864209.1">
    <property type="nucleotide sequence ID" value="NZ_MWPH01000002.1"/>
</dbReference>
<dbReference type="InterPro" id="IPR027598">
    <property type="entry name" value="Amphi-Trp_dom"/>
</dbReference>
<name>A0A202E920_9EURY</name>
<evidence type="ECO:0000313" key="4">
    <source>
        <dbReference type="Proteomes" id="UP000196084"/>
    </source>
</evidence>
<dbReference type="EMBL" id="MWPH01000002">
    <property type="protein sequence ID" value="OVE84773.1"/>
    <property type="molecule type" value="Genomic_DNA"/>
</dbReference>
<comment type="caution">
    <text evidence="3">The sequence shown here is derived from an EMBL/GenBank/DDBJ whole genome shotgun (WGS) entry which is preliminary data.</text>
</comment>
<sequence length="102" mass="11468">MSDDSDTADDETEPDDEIELLEREFDGSPAQAATWLRELAETLEAGGELTVYDDDESVTVSLPDEELEFEVELEREPSDDGDELELEIELEWLDPDSVDADD</sequence>
<reference evidence="3 4" key="1">
    <citation type="submission" date="2017-02" db="EMBL/GenBank/DDBJ databases">
        <title>Natronthermophilus aegyptiacus gen. nov.,sp. nov., an aerobic, extremely halophilic alkalithermophilic archaeon isolated from the athalassohaline Wadi An Natrun, Egypt.</title>
        <authorList>
            <person name="Zhao B."/>
        </authorList>
    </citation>
    <scope>NUCLEOTIDE SEQUENCE [LARGE SCALE GENOMIC DNA]</scope>
    <source>
        <strain evidence="3 4">CGMCC 1.3597</strain>
    </source>
</reference>
<dbReference type="Pfam" id="PF20068">
    <property type="entry name" value="Amphi-Trp"/>
    <property type="match status" value="1"/>
</dbReference>
<keyword evidence="4" id="KW-1185">Reference proteome</keyword>
<feature type="compositionally biased region" description="Acidic residues" evidence="1">
    <location>
        <begin position="51"/>
        <end position="71"/>
    </location>
</feature>
<dbReference type="Proteomes" id="UP000196084">
    <property type="component" value="Unassembled WGS sequence"/>
</dbReference>